<dbReference type="Pfam" id="PF13557">
    <property type="entry name" value="Phenol_MetA_deg"/>
    <property type="match status" value="1"/>
</dbReference>
<evidence type="ECO:0000313" key="2">
    <source>
        <dbReference type="EMBL" id="VUD72530.1"/>
    </source>
</evidence>
<accession>A0A509EEA9</accession>
<feature type="chain" id="PRO_5021268581" description="Transporter" evidence="1">
    <location>
        <begin position="25"/>
        <end position="322"/>
    </location>
</feature>
<keyword evidence="1" id="KW-0732">Signal</keyword>
<proteinExistence type="predicted"/>
<dbReference type="EMBL" id="CABFPH010000043">
    <property type="protein sequence ID" value="VUD72530.1"/>
    <property type="molecule type" value="Genomic_DNA"/>
</dbReference>
<dbReference type="RefSeq" id="WP_142583824.1">
    <property type="nucleotide sequence ID" value="NZ_CABFPH010000043.1"/>
</dbReference>
<sequence>MMKTWLAAGAVALTVGMSATIAQAAPVTQPGEQVGLAYGPLPEGVYAINTFSWGRGDAAGAPDVGVNVPILAWATPWKVLGAQLIPVIAIPSVFVNTNNPAPLGNQSQSYFYNPFVGNIFAWDLGNKISAAYLVGAYVNVGDRGSLCNGALIVTGCTPVLANLASTTIRQTGAISYTGDGWNLTAALTYNITVDDAARFGGRVGAFLGPQAQADGLYLDLTATKTFGKFEIGAVAYGYTDLPVNRNRLLYANYARVGTFAAGGLIGYDFGPFKAQFMVTRTVADRGVGAFADETRGWFRIIAPLYTAAAPAAAAAQPIIRKY</sequence>
<protein>
    <recommendedName>
        <fullName evidence="4">Transporter</fullName>
    </recommendedName>
</protein>
<dbReference type="Proteomes" id="UP000410984">
    <property type="component" value="Unassembled WGS sequence"/>
</dbReference>
<reference evidence="2 3" key="1">
    <citation type="submission" date="2019-06" db="EMBL/GenBank/DDBJ databases">
        <authorList>
            <person name="Rodrigo-Torres L."/>
            <person name="Arahal R. D."/>
            <person name="Lucena T."/>
        </authorList>
    </citation>
    <scope>NUCLEOTIDE SEQUENCE [LARGE SCALE GENOMIC DNA]</scope>
    <source>
        <strain evidence="2 3">SB0023/3</strain>
    </source>
</reference>
<evidence type="ECO:0000256" key="1">
    <source>
        <dbReference type="SAM" id="SignalP"/>
    </source>
</evidence>
<dbReference type="OrthoDB" id="7343674at2"/>
<evidence type="ECO:0000313" key="3">
    <source>
        <dbReference type="Proteomes" id="UP000410984"/>
    </source>
</evidence>
<dbReference type="AlphaFoldDB" id="A0A509EEA9"/>
<keyword evidence="3" id="KW-1185">Reference proteome</keyword>
<dbReference type="InterPro" id="IPR025737">
    <property type="entry name" value="FApF"/>
</dbReference>
<gene>
    <name evidence="2" type="ORF">MET9862_03130</name>
</gene>
<name>A0A509EEA9_9HYPH</name>
<evidence type="ECO:0008006" key="4">
    <source>
        <dbReference type="Google" id="ProtNLM"/>
    </source>
</evidence>
<organism evidence="2 3">
    <name type="scientific">Methylobacterium symbioticum</name>
    <dbReference type="NCBI Taxonomy" id="2584084"/>
    <lineage>
        <taxon>Bacteria</taxon>
        <taxon>Pseudomonadati</taxon>
        <taxon>Pseudomonadota</taxon>
        <taxon>Alphaproteobacteria</taxon>
        <taxon>Hyphomicrobiales</taxon>
        <taxon>Methylobacteriaceae</taxon>
        <taxon>Methylobacterium</taxon>
    </lineage>
</organism>
<feature type="signal peptide" evidence="1">
    <location>
        <begin position="1"/>
        <end position="24"/>
    </location>
</feature>